<reference evidence="1 2" key="1">
    <citation type="submission" date="2017-02" db="EMBL/GenBank/DDBJ databases">
        <authorList>
            <person name="Peterson S.W."/>
        </authorList>
    </citation>
    <scope>NUCLEOTIDE SEQUENCE [LARGE SCALE GENOMIC DNA]</scope>
    <source>
        <strain evidence="1 2">ATCC BAA-1030</strain>
    </source>
</reference>
<accession>A0A1T4NU48</accession>
<dbReference type="EMBL" id="FUXI01000016">
    <property type="protein sequence ID" value="SJZ82258.1"/>
    <property type="molecule type" value="Genomic_DNA"/>
</dbReference>
<dbReference type="STRING" id="263852.SAMN02745116_01542"/>
<dbReference type="NCBIfam" id="TIGR03713">
    <property type="entry name" value="acc_sec_asp1"/>
    <property type="match status" value="1"/>
</dbReference>
<dbReference type="GO" id="GO:0015031">
    <property type="term" value="P:protein transport"/>
    <property type="evidence" value="ECO:0007669"/>
    <property type="project" value="InterPro"/>
</dbReference>
<dbReference type="AlphaFoldDB" id="A0A1T4NU48"/>
<dbReference type="OrthoDB" id="9767875at2"/>
<gene>
    <name evidence="1" type="ORF">SAMN02745116_01542</name>
</gene>
<evidence type="ECO:0000313" key="1">
    <source>
        <dbReference type="EMBL" id="SJZ82258.1"/>
    </source>
</evidence>
<name>A0A1T4NU48_9ENTE</name>
<evidence type="ECO:0000313" key="2">
    <source>
        <dbReference type="Proteomes" id="UP000190328"/>
    </source>
</evidence>
<sequence>MIYLFPAWQQENYNMEYDPILKLVKIFQHMKEDAQLLLMSYMPFLRYKIENFSLPYWSAFDTIQKIDILTGVPLMLSDLSFPEESEFLYTPKGVVILQEKKKFANVQYNEYGCIEKIYYYQTSLFKVENFDDRGFLSSVEEYQEEKLKKRSYYNEFGEHTLTEYFFPISKVVIEKFGVKGFSKEVYSSINEVLLEALQQKLQQKKEEKQKLISVYQPYLVQILHSLVQQEKITWLIQQNQSFFSLEENEHFNVLEKSERILCDTKCMREKFLHWANENLLSIEEKVESIPFYDLELDLGESNFVQEMLLYVKVNSLNAFKERFIDLLLKKLIENESYYLLITTDSLELEEMIQQKAIQLIDTYFDIDSTSSDFKKTLRYVETKRMQKLLKQDEEAVEHLRKTPLWKQLVAAINVYERLEYRRVFHLYQIRELFKKTRLYIELDEATNFQMQLLALSVGIPQMTRNQFDFVFHKENGILYDEECDLEQEVDYYLKHLANWNQSLIRNIELLEEYDLEKISERWQVVLNGEKN</sequence>
<organism evidence="1 2">
    <name type="scientific">Pilibacter termitis</name>
    <dbReference type="NCBI Taxonomy" id="263852"/>
    <lineage>
        <taxon>Bacteria</taxon>
        <taxon>Bacillati</taxon>
        <taxon>Bacillota</taxon>
        <taxon>Bacilli</taxon>
        <taxon>Lactobacillales</taxon>
        <taxon>Enterococcaceae</taxon>
        <taxon>Pilibacter</taxon>
    </lineage>
</organism>
<proteinExistence type="predicted"/>
<dbReference type="Pfam" id="PF16993">
    <property type="entry name" value="Asp1"/>
    <property type="match status" value="1"/>
</dbReference>
<dbReference type="Proteomes" id="UP000190328">
    <property type="component" value="Unassembled WGS sequence"/>
</dbReference>
<dbReference type="InterPro" id="IPR022372">
    <property type="entry name" value="Accessory_SS_Asp1"/>
</dbReference>
<protein>
    <submittedName>
        <fullName evidence="1">Accessory Sec system protein Asp1</fullName>
    </submittedName>
</protein>
<dbReference type="RefSeq" id="WP_078807476.1">
    <property type="nucleotide sequence ID" value="NZ_FUXI01000016.1"/>
</dbReference>
<keyword evidence="2" id="KW-1185">Reference proteome</keyword>